<proteinExistence type="predicted"/>
<sequence length="51" mass="5052">MTLEGTSLIGQQSVAGNAASINAINPATGETLEPTYAGGSKAEVDKACELA</sequence>
<reference evidence="1 2" key="1">
    <citation type="submission" date="2016-10" db="EMBL/GenBank/DDBJ databases">
        <authorList>
            <person name="de Groot N.N."/>
        </authorList>
    </citation>
    <scope>NUCLEOTIDE SEQUENCE [LARGE SCALE GENOMIC DNA]</scope>
    <source>
        <strain evidence="1 2">DSM 19219</strain>
    </source>
</reference>
<evidence type="ECO:0000313" key="2">
    <source>
        <dbReference type="Proteomes" id="UP000198500"/>
    </source>
</evidence>
<name>A0A1H3E4W6_9GAMM</name>
<organism evidence="1 2">
    <name type="scientific">Aidingimonas halophila</name>
    <dbReference type="NCBI Taxonomy" id="574349"/>
    <lineage>
        <taxon>Bacteria</taxon>
        <taxon>Pseudomonadati</taxon>
        <taxon>Pseudomonadota</taxon>
        <taxon>Gammaproteobacteria</taxon>
        <taxon>Oceanospirillales</taxon>
        <taxon>Halomonadaceae</taxon>
        <taxon>Aidingimonas</taxon>
    </lineage>
</organism>
<evidence type="ECO:0000313" key="1">
    <source>
        <dbReference type="EMBL" id="SDX73298.1"/>
    </source>
</evidence>
<gene>
    <name evidence="1" type="ORF">SAMN05443545_1071</name>
</gene>
<dbReference type="AlphaFoldDB" id="A0A1H3E4W6"/>
<dbReference type="Proteomes" id="UP000198500">
    <property type="component" value="Unassembled WGS sequence"/>
</dbReference>
<keyword evidence="2" id="KW-1185">Reference proteome</keyword>
<dbReference type="EMBL" id="FNNI01000007">
    <property type="protein sequence ID" value="SDX73298.1"/>
    <property type="molecule type" value="Genomic_DNA"/>
</dbReference>
<dbReference type="STRING" id="574349.SAMN05443545_1071"/>
<accession>A0A1H3E4W6</accession>
<feature type="non-terminal residue" evidence="1">
    <location>
        <position position="51"/>
    </location>
</feature>
<protein>
    <submittedName>
        <fullName evidence="1">NADP-dependent aldehyde dehydrogenase</fullName>
    </submittedName>
</protein>